<evidence type="ECO:0000256" key="2">
    <source>
        <dbReference type="ARBA" id="ARBA00022737"/>
    </source>
</evidence>
<name>A0A9P7BRY9_RHIOR</name>
<keyword evidence="5" id="KW-1185">Reference proteome</keyword>
<keyword evidence="2" id="KW-0677">Repeat</keyword>
<dbReference type="InterPro" id="IPR036300">
    <property type="entry name" value="MIR_dom_sf"/>
</dbReference>
<evidence type="ECO:0000259" key="3">
    <source>
        <dbReference type="PROSITE" id="PS50919"/>
    </source>
</evidence>
<gene>
    <name evidence="4" type="ORF">G6F64_006943</name>
</gene>
<dbReference type="Proteomes" id="UP000716291">
    <property type="component" value="Unassembled WGS sequence"/>
</dbReference>
<dbReference type="SMART" id="SM00472">
    <property type="entry name" value="MIR"/>
    <property type="match status" value="3"/>
</dbReference>
<dbReference type="PROSITE" id="PS50919">
    <property type="entry name" value="MIR"/>
    <property type="match status" value="3"/>
</dbReference>
<dbReference type="PANTHER" id="PTHR46809:SF2">
    <property type="entry name" value="GH21273P"/>
    <property type="match status" value="1"/>
</dbReference>
<proteinExistence type="predicted"/>
<dbReference type="PANTHER" id="PTHR46809">
    <property type="entry name" value="STROMAL CELL-DERIVED FACTOR 2-LIKE PROTEIN"/>
    <property type="match status" value="1"/>
</dbReference>
<evidence type="ECO:0000313" key="5">
    <source>
        <dbReference type="Proteomes" id="UP000716291"/>
    </source>
</evidence>
<dbReference type="InterPro" id="IPR016093">
    <property type="entry name" value="MIR_motif"/>
</dbReference>
<feature type="domain" description="MIR" evidence="3">
    <location>
        <begin position="76"/>
        <end position="132"/>
    </location>
</feature>
<comment type="caution">
    <text evidence="4">The sequence shown here is derived from an EMBL/GenBank/DDBJ whole genome shotgun (WGS) entry which is preliminary data.</text>
</comment>
<feature type="domain" description="MIR" evidence="3">
    <location>
        <begin position="13"/>
        <end position="68"/>
    </location>
</feature>
<reference evidence="4" key="1">
    <citation type="journal article" date="2020" name="Microb. Genom.">
        <title>Genetic diversity of clinical and environmental Mucorales isolates obtained from an investigation of mucormycosis cases among solid organ transplant recipients.</title>
        <authorList>
            <person name="Nguyen M.H."/>
            <person name="Kaul D."/>
            <person name="Muto C."/>
            <person name="Cheng S.J."/>
            <person name="Richter R.A."/>
            <person name="Bruno V.M."/>
            <person name="Liu G."/>
            <person name="Beyhan S."/>
            <person name="Sundermann A.J."/>
            <person name="Mounaud S."/>
            <person name="Pasculle A.W."/>
            <person name="Nierman W.C."/>
            <person name="Driscoll E."/>
            <person name="Cumbie R."/>
            <person name="Clancy C.J."/>
            <person name="Dupont C.L."/>
        </authorList>
    </citation>
    <scope>NUCLEOTIDE SEQUENCE</scope>
    <source>
        <strain evidence="4">GL11</strain>
    </source>
</reference>
<dbReference type="EMBL" id="JAANQT010000974">
    <property type="protein sequence ID" value="KAG1307270.1"/>
    <property type="molecule type" value="Genomic_DNA"/>
</dbReference>
<dbReference type="SUPFAM" id="SSF82109">
    <property type="entry name" value="MIR domain"/>
    <property type="match status" value="1"/>
</dbReference>
<keyword evidence="1" id="KW-0732">Signal</keyword>
<dbReference type="Pfam" id="PF02815">
    <property type="entry name" value="MIR"/>
    <property type="match status" value="1"/>
</dbReference>
<dbReference type="Gene3D" id="2.80.10.50">
    <property type="match status" value="1"/>
</dbReference>
<organism evidence="4 5">
    <name type="scientific">Rhizopus oryzae</name>
    <name type="common">Mucormycosis agent</name>
    <name type="synonym">Rhizopus arrhizus var. delemar</name>
    <dbReference type="NCBI Taxonomy" id="64495"/>
    <lineage>
        <taxon>Eukaryota</taxon>
        <taxon>Fungi</taxon>
        <taxon>Fungi incertae sedis</taxon>
        <taxon>Mucoromycota</taxon>
        <taxon>Mucoromycotina</taxon>
        <taxon>Mucoromycetes</taxon>
        <taxon>Mucorales</taxon>
        <taxon>Mucorineae</taxon>
        <taxon>Rhizopodaceae</taxon>
        <taxon>Rhizopus</taxon>
    </lineage>
</organism>
<accession>A0A9P7BRY9</accession>
<dbReference type="AlphaFoldDB" id="A0A9P7BRY9"/>
<evidence type="ECO:0000313" key="4">
    <source>
        <dbReference type="EMBL" id="KAG1307270.1"/>
    </source>
</evidence>
<sequence length="198" mass="22437">MSDEIYPGIPLEGNIVKYGHFIALKHNMTGRFLTSRSGDCYETGSGQQKAVAAAWEPVPETMFIVLPCLGDERSPEEDVNFGDLIRLKHVESRANLHSHPDFASPLTEQQEITCFGDDFTTDENDQWVVEQWSFDEAENGEFDVEDPTWYVGRSFYLRHASTGVTLHSHEETFGDDTNEVTGYGNGPDENDRWRVVIE</sequence>
<feature type="domain" description="MIR" evidence="3">
    <location>
        <begin position="146"/>
        <end position="198"/>
    </location>
</feature>
<evidence type="ECO:0000256" key="1">
    <source>
        <dbReference type="ARBA" id="ARBA00022729"/>
    </source>
</evidence>
<protein>
    <recommendedName>
        <fullName evidence="3">MIR domain-containing protein</fullName>
    </recommendedName>
</protein>